<dbReference type="FunFam" id="3.30.160.60:FF:000218">
    <property type="entry name" value="Zinc finger protein 10"/>
    <property type="match status" value="1"/>
</dbReference>
<evidence type="ECO:0000313" key="8">
    <source>
        <dbReference type="EMBL" id="GIY29830.1"/>
    </source>
</evidence>
<evidence type="ECO:0000256" key="5">
    <source>
        <dbReference type="ARBA" id="ARBA00023242"/>
    </source>
</evidence>
<evidence type="ECO:0000256" key="4">
    <source>
        <dbReference type="ARBA" id="ARBA00022833"/>
    </source>
</evidence>
<dbReference type="EMBL" id="BPLR01009137">
    <property type="protein sequence ID" value="GIY29830.1"/>
    <property type="molecule type" value="Genomic_DNA"/>
</dbReference>
<evidence type="ECO:0000259" key="7">
    <source>
        <dbReference type="PROSITE" id="PS50157"/>
    </source>
</evidence>
<dbReference type="SUPFAM" id="SSF57667">
    <property type="entry name" value="beta-beta-alpha zinc fingers"/>
    <property type="match status" value="2"/>
</dbReference>
<evidence type="ECO:0000256" key="1">
    <source>
        <dbReference type="ARBA" id="ARBA00022723"/>
    </source>
</evidence>
<name>A0AAV4S854_CAEEX</name>
<keyword evidence="3 6" id="KW-0863">Zinc-finger</keyword>
<dbReference type="AlphaFoldDB" id="A0AAV4S854"/>
<keyword evidence="1" id="KW-0479">Metal-binding</keyword>
<dbReference type="InterPro" id="IPR050826">
    <property type="entry name" value="Krueppel_C2H2_ZnFinger"/>
</dbReference>
<dbReference type="PROSITE" id="PS00028">
    <property type="entry name" value="ZINC_FINGER_C2H2_1"/>
    <property type="match status" value="3"/>
</dbReference>
<comment type="caution">
    <text evidence="8">The sequence shown here is derived from an EMBL/GenBank/DDBJ whole genome shotgun (WGS) entry which is preliminary data.</text>
</comment>
<feature type="domain" description="C2H2-type" evidence="7">
    <location>
        <begin position="18"/>
        <end position="45"/>
    </location>
</feature>
<evidence type="ECO:0000256" key="3">
    <source>
        <dbReference type="ARBA" id="ARBA00022771"/>
    </source>
</evidence>
<protein>
    <recommendedName>
        <fullName evidence="7">C2H2-type domain-containing protein</fullName>
    </recommendedName>
</protein>
<reference evidence="8 9" key="1">
    <citation type="submission" date="2021-06" db="EMBL/GenBank/DDBJ databases">
        <title>Caerostris extrusa draft genome.</title>
        <authorList>
            <person name="Kono N."/>
            <person name="Arakawa K."/>
        </authorList>
    </citation>
    <scope>NUCLEOTIDE SEQUENCE [LARGE SCALE GENOMIC DNA]</scope>
</reference>
<keyword evidence="4" id="KW-0862">Zinc</keyword>
<dbReference type="Proteomes" id="UP001054945">
    <property type="component" value="Unassembled WGS sequence"/>
</dbReference>
<dbReference type="SMART" id="SM00355">
    <property type="entry name" value="ZnF_C2H2"/>
    <property type="match status" value="3"/>
</dbReference>
<dbReference type="Pfam" id="PF00096">
    <property type="entry name" value="zf-C2H2"/>
    <property type="match status" value="1"/>
</dbReference>
<dbReference type="InterPro" id="IPR036236">
    <property type="entry name" value="Znf_C2H2_sf"/>
</dbReference>
<feature type="domain" description="C2H2-type" evidence="7">
    <location>
        <begin position="74"/>
        <end position="102"/>
    </location>
</feature>
<feature type="domain" description="C2H2-type" evidence="7">
    <location>
        <begin position="46"/>
        <end position="73"/>
    </location>
</feature>
<dbReference type="InterPro" id="IPR013087">
    <property type="entry name" value="Znf_C2H2_type"/>
</dbReference>
<keyword evidence="2" id="KW-0677">Repeat</keyword>
<accession>A0AAV4S854</accession>
<dbReference type="PROSITE" id="PS50157">
    <property type="entry name" value="ZINC_FINGER_C2H2_2"/>
    <property type="match status" value="3"/>
</dbReference>
<evidence type="ECO:0000313" key="9">
    <source>
        <dbReference type="Proteomes" id="UP001054945"/>
    </source>
</evidence>
<organism evidence="8 9">
    <name type="scientific">Caerostris extrusa</name>
    <name type="common">Bark spider</name>
    <name type="synonym">Caerostris bankana</name>
    <dbReference type="NCBI Taxonomy" id="172846"/>
    <lineage>
        <taxon>Eukaryota</taxon>
        <taxon>Metazoa</taxon>
        <taxon>Ecdysozoa</taxon>
        <taxon>Arthropoda</taxon>
        <taxon>Chelicerata</taxon>
        <taxon>Arachnida</taxon>
        <taxon>Araneae</taxon>
        <taxon>Araneomorphae</taxon>
        <taxon>Entelegynae</taxon>
        <taxon>Araneoidea</taxon>
        <taxon>Araneidae</taxon>
        <taxon>Caerostris</taxon>
    </lineage>
</organism>
<evidence type="ECO:0000256" key="6">
    <source>
        <dbReference type="PROSITE-ProRule" id="PRU00042"/>
    </source>
</evidence>
<sequence>MFKTHLDAPLKKPRRNLYACSKCPKQFLRKDYLESHERHHNVERPYACHFCDSAFTQSFILSDHIRTHTGEKPYECMHCGKCFAHRTARSRHVRFCHSGDETDP</sequence>
<dbReference type="GO" id="GO:0006355">
    <property type="term" value="P:regulation of DNA-templated transcription"/>
    <property type="evidence" value="ECO:0007669"/>
    <property type="project" value="UniProtKB-ARBA"/>
</dbReference>
<dbReference type="Gene3D" id="3.30.160.60">
    <property type="entry name" value="Classic Zinc Finger"/>
    <property type="match status" value="3"/>
</dbReference>
<keyword evidence="9" id="KW-1185">Reference proteome</keyword>
<keyword evidence="5" id="KW-0539">Nucleus</keyword>
<proteinExistence type="predicted"/>
<dbReference type="FunFam" id="3.30.160.60:FF:002343">
    <property type="entry name" value="Zinc finger protein 33A"/>
    <property type="match status" value="1"/>
</dbReference>
<dbReference type="GO" id="GO:0008270">
    <property type="term" value="F:zinc ion binding"/>
    <property type="evidence" value="ECO:0007669"/>
    <property type="project" value="UniProtKB-KW"/>
</dbReference>
<evidence type="ECO:0000256" key="2">
    <source>
        <dbReference type="ARBA" id="ARBA00022737"/>
    </source>
</evidence>
<gene>
    <name evidence="8" type="ORF">CEXT_437311</name>
</gene>
<dbReference type="PANTHER" id="PTHR24377">
    <property type="entry name" value="IP01015P-RELATED"/>
    <property type="match status" value="1"/>
</dbReference>